<organism evidence="1 2">
    <name type="scientific">Actinokineospora iranica</name>
    <dbReference type="NCBI Taxonomy" id="1271860"/>
    <lineage>
        <taxon>Bacteria</taxon>
        <taxon>Bacillati</taxon>
        <taxon>Actinomycetota</taxon>
        <taxon>Actinomycetes</taxon>
        <taxon>Pseudonocardiales</taxon>
        <taxon>Pseudonocardiaceae</taxon>
        <taxon>Actinokineospora</taxon>
    </lineage>
</organism>
<keyword evidence="2" id="KW-1185">Reference proteome</keyword>
<dbReference type="STRING" id="1271860.SAMN05216174_110142"/>
<proteinExistence type="predicted"/>
<evidence type="ECO:0000313" key="2">
    <source>
        <dbReference type="Proteomes" id="UP000199501"/>
    </source>
</evidence>
<protein>
    <submittedName>
        <fullName evidence="1">Uncharacterized protein</fullName>
    </submittedName>
</protein>
<dbReference type="Proteomes" id="UP000199501">
    <property type="component" value="Unassembled WGS sequence"/>
</dbReference>
<name>A0A1G6U9B3_9PSEU</name>
<reference evidence="2" key="1">
    <citation type="submission" date="2016-10" db="EMBL/GenBank/DDBJ databases">
        <authorList>
            <person name="Varghese N."/>
            <person name="Submissions S."/>
        </authorList>
    </citation>
    <scope>NUCLEOTIDE SEQUENCE [LARGE SCALE GENOMIC DNA]</scope>
    <source>
        <strain evidence="2">IBRC-M 10403</strain>
    </source>
</reference>
<accession>A0A1G6U9B3</accession>
<evidence type="ECO:0000313" key="1">
    <source>
        <dbReference type="EMBL" id="SDD37177.1"/>
    </source>
</evidence>
<dbReference type="AlphaFoldDB" id="A0A1G6U9B3"/>
<sequence length="120" mass="12574">MSHTVVSLVDAAPHCPELRELLAVRQDGWRFHLLSQDDVVFGVAVSRGEAGHTDVVFAFAQGPVLGLRVVSVEDGIVWMAHGESLAEVARELIAVPAPGRCGAPDLILPVSALSATGDVA</sequence>
<dbReference type="RefSeq" id="WP_175482952.1">
    <property type="nucleotide sequence ID" value="NZ_FMZZ01000010.1"/>
</dbReference>
<gene>
    <name evidence="1" type="ORF">SAMN05216174_110142</name>
</gene>
<dbReference type="EMBL" id="FMZZ01000010">
    <property type="protein sequence ID" value="SDD37177.1"/>
    <property type="molecule type" value="Genomic_DNA"/>
</dbReference>